<sequence length="600" mass="64329">MSSLKISTLGVIAQLLALSNVCFGYPTLLKNLEARQIEEVGESYDYVVVGGGQSGLVIASRLSEDPSKTVLVVEYGYFDNDPAQIEPSSAGNWKAQNLSNLTSEPQTSLSGTRGTVYAASVVGGGSTINGMFFNRGSPDDYNNFEKLGNPGWAWDDLLPYFKKFSTFHPPEDEVAKEFNITWDLEAYGEGPIHHSYPSYQYPGTKIQWDAMVEAGAVPQQEGSLNAYGVFWIPAAIDPSTVTRSYAVSGYYDPIKDRTNLEIVTGTRVNEVLLDENKRANGVTVQPRGSTDSEEVKTVKANTEIILCAGWLHTPQILQRSGIGPAPLLEIAGVEVLVDLPGVGSNLQDHAAASANFRCPMSQTVGNSAGLLPLPVVTPDWEAIITQVQGQNITEYLPATYTEDLVKGYQAQQELLLASFASPEAAVLELPFSGRGGASLVIMKPLSRGTVLMNTTNVYAEPIVDYHALVNPGDALVAANNYRFARKWMSTESAQLLGPEEVSPGANFTTDEELIAIAREGITPTTAHGCCTSPMQPRELGGVVAPDLTVYGVTGLSVGDLSIVPLLISAHPCTTVYAIAEKAADLIIARNAENDGDAEDE</sequence>
<accession>A0A2B7XI60</accession>
<feature type="chain" id="PRO_5012902836" description="Glucose-methanol-choline oxidoreductase N-terminal domain-containing protein" evidence="4">
    <location>
        <begin position="25"/>
        <end position="600"/>
    </location>
</feature>
<reference evidence="7 8" key="1">
    <citation type="submission" date="2017-10" db="EMBL/GenBank/DDBJ databases">
        <title>Comparative genomics in systemic dimorphic fungi from Ajellomycetaceae.</title>
        <authorList>
            <person name="Munoz J.F."/>
            <person name="Mcewen J.G."/>
            <person name="Clay O.K."/>
            <person name="Cuomo C.A."/>
        </authorList>
    </citation>
    <scope>NUCLEOTIDE SEQUENCE [LARGE SCALE GENOMIC DNA]</scope>
    <source>
        <strain evidence="7 8">UAMH5409</strain>
    </source>
</reference>
<evidence type="ECO:0000256" key="4">
    <source>
        <dbReference type="SAM" id="SignalP"/>
    </source>
</evidence>
<dbReference type="Gene3D" id="3.30.560.10">
    <property type="entry name" value="Glucose Oxidase, domain 3"/>
    <property type="match status" value="1"/>
</dbReference>
<evidence type="ECO:0008006" key="9">
    <source>
        <dbReference type="Google" id="ProtNLM"/>
    </source>
</evidence>
<dbReference type="AlphaFoldDB" id="A0A2B7XI60"/>
<keyword evidence="8" id="KW-1185">Reference proteome</keyword>
<dbReference type="PANTHER" id="PTHR11552">
    <property type="entry name" value="GLUCOSE-METHANOL-CHOLINE GMC OXIDOREDUCTASE"/>
    <property type="match status" value="1"/>
</dbReference>
<feature type="active site" description="Proton acceptor" evidence="2">
    <location>
        <position position="570"/>
    </location>
</feature>
<dbReference type="Gene3D" id="3.50.50.60">
    <property type="entry name" value="FAD/NAD(P)-binding domain"/>
    <property type="match status" value="1"/>
</dbReference>
<comment type="cofactor">
    <cofactor evidence="3">
        <name>FAD</name>
        <dbReference type="ChEBI" id="CHEBI:57692"/>
    </cofactor>
</comment>
<dbReference type="GO" id="GO:0016614">
    <property type="term" value="F:oxidoreductase activity, acting on CH-OH group of donors"/>
    <property type="evidence" value="ECO:0007669"/>
    <property type="project" value="InterPro"/>
</dbReference>
<evidence type="ECO:0000313" key="8">
    <source>
        <dbReference type="Proteomes" id="UP000223968"/>
    </source>
</evidence>
<feature type="binding site" evidence="3">
    <location>
        <position position="121"/>
    </location>
    <ligand>
        <name>FAD</name>
        <dbReference type="ChEBI" id="CHEBI:57692"/>
    </ligand>
</feature>
<evidence type="ECO:0000259" key="6">
    <source>
        <dbReference type="Pfam" id="PF05199"/>
    </source>
</evidence>
<organism evidence="7 8">
    <name type="scientific">Helicocarpus griseus UAMH5409</name>
    <dbReference type="NCBI Taxonomy" id="1447875"/>
    <lineage>
        <taxon>Eukaryota</taxon>
        <taxon>Fungi</taxon>
        <taxon>Dikarya</taxon>
        <taxon>Ascomycota</taxon>
        <taxon>Pezizomycotina</taxon>
        <taxon>Eurotiomycetes</taxon>
        <taxon>Eurotiomycetidae</taxon>
        <taxon>Onygenales</taxon>
        <taxon>Ajellomycetaceae</taxon>
        <taxon>Helicocarpus</taxon>
    </lineage>
</organism>
<dbReference type="InterPro" id="IPR036188">
    <property type="entry name" value="FAD/NAD-bd_sf"/>
</dbReference>
<dbReference type="STRING" id="1447875.A0A2B7XI60"/>
<proteinExistence type="inferred from homology"/>
<comment type="caution">
    <text evidence="7">The sequence shown here is derived from an EMBL/GenBank/DDBJ whole genome shotgun (WGS) entry which is preliminary data.</text>
</comment>
<evidence type="ECO:0000256" key="2">
    <source>
        <dbReference type="PIRSR" id="PIRSR000137-1"/>
    </source>
</evidence>
<dbReference type="Pfam" id="PF05199">
    <property type="entry name" value="GMC_oxred_C"/>
    <property type="match status" value="1"/>
</dbReference>
<evidence type="ECO:0000256" key="1">
    <source>
        <dbReference type="ARBA" id="ARBA00010790"/>
    </source>
</evidence>
<dbReference type="GO" id="GO:0044550">
    <property type="term" value="P:secondary metabolite biosynthetic process"/>
    <property type="evidence" value="ECO:0007669"/>
    <property type="project" value="TreeGrafter"/>
</dbReference>
<feature type="signal peptide" evidence="4">
    <location>
        <begin position="1"/>
        <end position="24"/>
    </location>
</feature>
<keyword evidence="3" id="KW-0285">Flavoprotein</keyword>
<dbReference type="GO" id="GO:0050660">
    <property type="term" value="F:flavin adenine dinucleotide binding"/>
    <property type="evidence" value="ECO:0007669"/>
    <property type="project" value="InterPro"/>
</dbReference>
<dbReference type="Proteomes" id="UP000223968">
    <property type="component" value="Unassembled WGS sequence"/>
</dbReference>
<dbReference type="SUPFAM" id="SSF51905">
    <property type="entry name" value="FAD/NAD(P)-binding domain"/>
    <property type="match status" value="1"/>
</dbReference>
<dbReference type="OrthoDB" id="269227at2759"/>
<gene>
    <name evidence="7" type="ORF">AJ79_06014</name>
</gene>
<dbReference type="InterPro" id="IPR000172">
    <property type="entry name" value="GMC_OxRdtase_N"/>
</dbReference>
<dbReference type="EMBL" id="PDNB01000102">
    <property type="protein sequence ID" value="PGH08327.1"/>
    <property type="molecule type" value="Genomic_DNA"/>
</dbReference>
<dbReference type="SUPFAM" id="SSF54373">
    <property type="entry name" value="FAD-linked reductases, C-terminal domain"/>
    <property type="match status" value="1"/>
</dbReference>
<feature type="domain" description="Glucose-methanol-choline oxidoreductase C-terminal" evidence="6">
    <location>
        <begin position="444"/>
        <end position="579"/>
    </location>
</feature>
<evidence type="ECO:0000313" key="7">
    <source>
        <dbReference type="EMBL" id="PGH08327.1"/>
    </source>
</evidence>
<protein>
    <recommendedName>
        <fullName evidence="9">Glucose-methanol-choline oxidoreductase N-terminal domain-containing protein</fullName>
    </recommendedName>
</protein>
<evidence type="ECO:0000259" key="5">
    <source>
        <dbReference type="Pfam" id="PF00732"/>
    </source>
</evidence>
<evidence type="ECO:0000256" key="3">
    <source>
        <dbReference type="PIRSR" id="PIRSR000137-2"/>
    </source>
</evidence>
<dbReference type="InterPro" id="IPR012132">
    <property type="entry name" value="GMC_OxRdtase"/>
</dbReference>
<dbReference type="PIRSF" id="PIRSF000137">
    <property type="entry name" value="Alcohol_oxidase"/>
    <property type="match status" value="1"/>
</dbReference>
<feature type="active site" description="Proton donor" evidence="2">
    <location>
        <position position="527"/>
    </location>
</feature>
<keyword evidence="3" id="KW-0274">FAD</keyword>
<feature type="domain" description="Glucose-methanol-choline oxidoreductase N-terminal" evidence="5">
    <location>
        <begin position="44"/>
        <end position="350"/>
    </location>
</feature>
<name>A0A2B7XI60_9EURO</name>
<comment type="similarity">
    <text evidence="1">Belongs to the GMC oxidoreductase family.</text>
</comment>
<dbReference type="Pfam" id="PF00732">
    <property type="entry name" value="GMC_oxred_N"/>
    <property type="match status" value="1"/>
</dbReference>
<keyword evidence="4" id="KW-0732">Signal</keyword>
<dbReference type="PANTHER" id="PTHR11552:SF115">
    <property type="entry name" value="DEHYDROGENASE XPTC-RELATED"/>
    <property type="match status" value="1"/>
</dbReference>
<feature type="binding site" evidence="3">
    <location>
        <position position="268"/>
    </location>
    <ligand>
        <name>FAD</name>
        <dbReference type="ChEBI" id="CHEBI:57692"/>
    </ligand>
</feature>
<dbReference type="InterPro" id="IPR007867">
    <property type="entry name" value="GMC_OxRtase_C"/>
</dbReference>